<keyword evidence="1" id="KW-0732">Signal</keyword>
<reference evidence="3 4" key="1">
    <citation type="submission" date="2016-10" db="EMBL/GenBank/DDBJ databases">
        <authorList>
            <person name="de Groot N.N."/>
        </authorList>
    </citation>
    <scope>NUCLEOTIDE SEQUENCE [LARGE SCALE GENOMIC DNA]</scope>
    <source>
        <strain evidence="3 4">CGMCC 1.6114</strain>
    </source>
</reference>
<accession>A0A1I6VDP4</accession>
<feature type="signal peptide" evidence="1">
    <location>
        <begin position="1"/>
        <end position="25"/>
    </location>
</feature>
<dbReference type="RefSeq" id="WP_074979908.1">
    <property type="nucleotide sequence ID" value="NZ_FPAG01000009.1"/>
</dbReference>
<dbReference type="EMBL" id="FPAG01000009">
    <property type="protein sequence ID" value="SFT11771.1"/>
    <property type="molecule type" value="Genomic_DNA"/>
</dbReference>
<name>A0A1I6VDP4_9FLAO</name>
<dbReference type="Pfam" id="PF05036">
    <property type="entry name" value="SPOR"/>
    <property type="match status" value="1"/>
</dbReference>
<dbReference type="Gene3D" id="3.30.70.1070">
    <property type="entry name" value="Sporulation related repeat"/>
    <property type="match status" value="1"/>
</dbReference>
<dbReference type="Proteomes" id="UP000183209">
    <property type="component" value="Unassembled WGS sequence"/>
</dbReference>
<protein>
    <submittedName>
        <fullName evidence="3">Sporulation related domain-containing protein</fullName>
    </submittedName>
</protein>
<dbReference type="GO" id="GO:0042834">
    <property type="term" value="F:peptidoglycan binding"/>
    <property type="evidence" value="ECO:0007669"/>
    <property type="project" value="InterPro"/>
</dbReference>
<feature type="domain" description="SPOR" evidence="2">
    <location>
        <begin position="55"/>
        <end position="125"/>
    </location>
</feature>
<dbReference type="OrthoDB" id="2473397at2"/>
<organism evidence="3 4">
    <name type="scientific">Zhouia amylolytica</name>
    <dbReference type="NCBI Taxonomy" id="376730"/>
    <lineage>
        <taxon>Bacteria</taxon>
        <taxon>Pseudomonadati</taxon>
        <taxon>Bacteroidota</taxon>
        <taxon>Flavobacteriia</taxon>
        <taxon>Flavobacteriales</taxon>
        <taxon>Flavobacteriaceae</taxon>
        <taxon>Zhouia</taxon>
    </lineage>
</organism>
<evidence type="ECO:0000259" key="2">
    <source>
        <dbReference type="Pfam" id="PF05036"/>
    </source>
</evidence>
<evidence type="ECO:0000313" key="3">
    <source>
        <dbReference type="EMBL" id="SFT11771.1"/>
    </source>
</evidence>
<sequence length="132" mass="14943">MNILKINYLAVTLFFSLAASHISSAQEGKISINKDPRVDQLMAAKKELNKSEISNGRLRIQIYTGSLSDAQKARTTFNGKFENIPCEIVFETPNYKVRAGRFRNRLEADKFLTEVRKEFPSAFILTPKKSGN</sequence>
<dbReference type="InterPro" id="IPR007730">
    <property type="entry name" value="SPOR-like_dom"/>
</dbReference>
<dbReference type="AlphaFoldDB" id="A0A1I6VDP4"/>
<proteinExistence type="predicted"/>
<evidence type="ECO:0000256" key="1">
    <source>
        <dbReference type="SAM" id="SignalP"/>
    </source>
</evidence>
<dbReference type="InterPro" id="IPR036680">
    <property type="entry name" value="SPOR-like_sf"/>
</dbReference>
<feature type="chain" id="PRO_5010202370" evidence="1">
    <location>
        <begin position="26"/>
        <end position="132"/>
    </location>
</feature>
<evidence type="ECO:0000313" key="4">
    <source>
        <dbReference type="Proteomes" id="UP000183209"/>
    </source>
</evidence>
<gene>
    <name evidence="3" type="ORF">SAMN04487906_3022</name>
</gene>